<comment type="function">
    <text evidence="2">One of several proteins that assist in the late maturation steps of the functional core of the 30S ribosomal subunit. Associates with free 30S ribosomal subunits (but not with 30S subunits that are part of 70S ribosomes or polysomes). Required for efficient processing of 16S rRNA. May interact with the 5'-terminal helix region of 16S rRNA.</text>
</comment>
<comment type="similarity">
    <text evidence="2">Belongs to the RbfA family.</text>
</comment>
<evidence type="ECO:0000256" key="3">
    <source>
        <dbReference type="SAM" id="MobiDB-lite"/>
    </source>
</evidence>
<dbReference type="SUPFAM" id="SSF89919">
    <property type="entry name" value="Ribosome-binding factor A, RbfA"/>
    <property type="match status" value="1"/>
</dbReference>
<sequence>MKSRPAWNAVSAWATLTNTRQATSSNATRWKKSSRRCNLKPEQNQQGWTPLARPSGRSKKLHPCPFSFILLSPIEPIGPSTTLSLHMSRRTDKVNELLRREIGTTIQRDFEFPGTIVTVIEVEVTDDLKEGKVWVGVVGKMTPAQVLEKLNSRHGLIQSAVAKRVVLRNTPRLTFRLDNSAQRGVDLVNLLEDIDKNLPKAPAAEPGEEEE</sequence>
<keyword evidence="1 2" id="KW-0690">Ribosome biogenesis</keyword>
<dbReference type="EMBL" id="PJKA01000013">
    <property type="protein sequence ID" value="PNC16942.1"/>
    <property type="molecule type" value="Genomic_DNA"/>
</dbReference>
<comment type="subcellular location">
    <subcellularLocation>
        <location evidence="2">Cytoplasm</location>
    </subcellularLocation>
</comment>
<comment type="caution">
    <text evidence="4">The sequence shown here is derived from an EMBL/GenBank/DDBJ whole genome shotgun (WGS) entry which is preliminary data.</text>
</comment>
<evidence type="ECO:0000313" key="4">
    <source>
        <dbReference type="EMBL" id="PNC16942.1"/>
    </source>
</evidence>
<proteinExistence type="inferred from homology"/>
<comment type="subunit">
    <text evidence="2">Monomer. Binds 30S ribosomal subunits, but not 50S ribosomal subunits or 70S ribosomes.</text>
</comment>
<protein>
    <recommendedName>
        <fullName evidence="2">Ribosome-binding factor A</fullName>
    </recommendedName>
</protein>
<dbReference type="InterPro" id="IPR000238">
    <property type="entry name" value="RbfA"/>
</dbReference>
<dbReference type="AlphaFoldDB" id="A0A2N8HAQ4"/>
<dbReference type="GO" id="GO:0005829">
    <property type="term" value="C:cytosol"/>
    <property type="evidence" value="ECO:0007669"/>
    <property type="project" value="TreeGrafter"/>
</dbReference>
<dbReference type="GO" id="GO:0030490">
    <property type="term" value="P:maturation of SSU-rRNA"/>
    <property type="evidence" value="ECO:0007669"/>
    <property type="project" value="UniProtKB-UniRule"/>
</dbReference>
<organism evidence="4 5">
    <name type="scientific">Akkermansia muciniphila</name>
    <dbReference type="NCBI Taxonomy" id="239935"/>
    <lineage>
        <taxon>Bacteria</taxon>
        <taxon>Pseudomonadati</taxon>
        <taxon>Verrucomicrobiota</taxon>
        <taxon>Verrucomicrobiia</taxon>
        <taxon>Verrucomicrobiales</taxon>
        <taxon>Akkermansiaceae</taxon>
        <taxon>Akkermansia</taxon>
    </lineage>
</organism>
<dbReference type="InterPro" id="IPR015946">
    <property type="entry name" value="KH_dom-like_a/b"/>
</dbReference>
<dbReference type="HAMAP" id="MF_00003">
    <property type="entry name" value="RbfA"/>
    <property type="match status" value="1"/>
</dbReference>
<dbReference type="PROSITE" id="PS01319">
    <property type="entry name" value="RBFA"/>
    <property type="match status" value="1"/>
</dbReference>
<dbReference type="GO" id="GO:0043024">
    <property type="term" value="F:ribosomal small subunit binding"/>
    <property type="evidence" value="ECO:0007669"/>
    <property type="project" value="TreeGrafter"/>
</dbReference>
<accession>A0A2N8HAQ4</accession>
<evidence type="ECO:0000256" key="1">
    <source>
        <dbReference type="ARBA" id="ARBA00022517"/>
    </source>
</evidence>
<evidence type="ECO:0000256" key="2">
    <source>
        <dbReference type="HAMAP-Rule" id="MF_00003"/>
    </source>
</evidence>
<dbReference type="InterPro" id="IPR023799">
    <property type="entry name" value="RbfA_dom_sf"/>
</dbReference>
<feature type="region of interest" description="Disordered" evidence="3">
    <location>
        <begin position="39"/>
        <end position="58"/>
    </location>
</feature>
<keyword evidence="2" id="KW-0963">Cytoplasm</keyword>
<dbReference type="Proteomes" id="UP000236000">
    <property type="component" value="Unassembled WGS sequence"/>
</dbReference>
<evidence type="ECO:0000313" key="5">
    <source>
        <dbReference type="Proteomes" id="UP000236000"/>
    </source>
</evidence>
<dbReference type="InterPro" id="IPR020053">
    <property type="entry name" value="Ribosome-bd_factorA_CS"/>
</dbReference>
<name>A0A2N8HAQ4_9BACT</name>
<dbReference type="NCBIfam" id="TIGR00082">
    <property type="entry name" value="rbfA"/>
    <property type="match status" value="1"/>
</dbReference>
<gene>
    <name evidence="2 4" type="primary">rbfA</name>
    <name evidence="4" type="ORF">CXU22_09820</name>
</gene>
<dbReference type="Gene3D" id="3.30.300.20">
    <property type="match status" value="1"/>
</dbReference>
<dbReference type="PANTHER" id="PTHR33515">
    <property type="entry name" value="RIBOSOME-BINDING FACTOR A, CHLOROPLASTIC-RELATED"/>
    <property type="match status" value="1"/>
</dbReference>
<dbReference type="PANTHER" id="PTHR33515:SF1">
    <property type="entry name" value="RIBOSOME-BINDING FACTOR A, CHLOROPLASTIC-RELATED"/>
    <property type="match status" value="1"/>
</dbReference>
<dbReference type="Pfam" id="PF02033">
    <property type="entry name" value="RBFA"/>
    <property type="match status" value="1"/>
</dbReference>
<reference evidence="4 5" key="1">
    <citation type="journal article" date="2017" name="BMC Genomics">
        <title>Genome sequencing of 39 Akkermansia muciniphila isolates reveals its population structure, genomic and functional diverisity, and global distribution in mammalian gut microbiotas.</title>
        <authorList>
            <person name="Guo X."/>
            <person name="Li S."/>
            <person name="Zhang J."/>
            <person name="Wu F."/>
            <person name="Li X."/>
            <person name="Wu D."/>
            <person name="Zhang M."/>
            <person name="Ou Z."/>
            <person name="Jie Z."/>
            <person name="Yan Q."/>
            <person name="Li P."/>
            <person name="Yi J."/>
            <person name="Peng Y."/>
        </authorList>
    </citation>
    <scope>NUCLEOTIDE SEQUENCE [LARGE SCALE GENOMIC DNA]</scope>
    <source>
        <strain evidence="4 5">GP24</strain>
    </source>
</reference>